<sequence length="182" mass="21031">MEFSKEELKEIVISSYELLIRIPQPQLKEGKYELSSRNKFKTLPEALREIPDESASITHFVKTASYFLPRAERGGKDDKAMLPFLDLLLSKVKEIGDKESDPERRIEKIKYLIGYTNWNADSVITIFNAFKNDDNEIRKRLQTMLGAELGIIGARDDVEKIVSDIMKWKPVTGSEYKPYGRR</sequence>
<evidence type="ECO:0000313" key="2">
    <source>
        <dbReference type="Proteomes" id="UP000027153"/>
    </source>
</evidence>
<evidence type="ECO:0000313" key="1">
    <source>
        <dbReference type="EMBL" id="KCZ73380.1"/>
    </source>
</evidence>
<gene>
    <name evidence="1" type="ORF">ANME2D_00446</name>
</gene>
<keyword evidence="2" id="KW-1185">Reference proteome</keyword>
<comment type="caution">
    <text evidence="1">The sequence shown here is derived from an EMBL/GenBank/DDBJ whole genome shotgun (WGS) entry which is preliminary data.</text>
</comment>
<dbReference type="Proteomes" id="UP000027153">
    <property type="component" value="Unassembled WGS sequence"/>
</dbReference>
<proteinExistence type="predicted"/>
<dbReference type="EMBL" id="JMIY01000001">
    <property type="protein sequence ID" value="KCZ73380.1"/>
    <property type="molecule type" value="Genomic_DNA"/>
</dbReference>
<name>A0A062VDV2_9EURY</name>
<reference evidence="1 2" key="1">
    <citation type="journal article" date="2013" name="Nature">
        <title>Anaerobic oxidation of methane coupled to nitrate reduction in a novel archaeal lineage.</title>
        <authorList>
            <person name="Haroon M.F."/>
            <person name="Hu S."/>
            <person name="Shi Y."/>
            <person name="Imelfort M."/>
            <person name="Keller J."/>
            <person name="Hugenholtz P."/>
            <person name="Yuan Z."/>
            <person name="Tyson G.W."/>
        </authorList>
    </citation>
    <scope>NUCLEOTIDE SEQUENCE [LARGE SCALE GENOMIC DNA]</scope>
    <source>
        <strain evidence="1 2">ANME-2d</strain>
    </source>
</reference>
<dbReference type="AlphaFoldDB" id="A0A062VDV2"/>
<accession>A0A062VDV2</accession>
<dbReference type="OrthoDB" id="144945at2157"/>
<organism evidence="1 2">
    <name type="scientific">Candidatus Methanoperedens nitratireducens</name>
    <dbReference type="NCBI Taxonomy" id="1392998"/>
    <lineage>
        <taxon>Archaea</taxon>
        <taxon>Methanobacteriati</taxon>
        <taxon>Methanobacteriota</taxon>
        <taxon>Stenosarchaea group</taxon>
        <taxon>Methanomicrobia</taxon>
        <taxon>Methanosarcinales</taxon>
        <taxon>ANME-2 cluster</taxon>
        <taxon>Candidatus Methanoperedentaceae</taxon>
        <taxon>Candidatus Methanoperedens</taxon>
    </lineage>
</organism>
<protein>
    <submittedName>
        <fullName evidence="1">Uncharacterized protein</fullName>
    </submittedName>
</protein>
<dbReference type="RefSeq" id="WP_048088764.1">
    <property type="nucleotide sequence ID" value="NZ_JMIY01000001.1"/>
</dbReference>